<accession>A0AAV1GS99</accession>
<dbReference type="EMBL" id="OY660879">
    <property type="protein sequence ID" value="CAJ1076004.1"/>
    <property type="molecule type" value="Genomic_DNA"/>
</dbReference>
<evidence type="ECO:0000313" key="2">
    <source>
        <dbReference type="EMBL" id="CAJ1076004.1"/>
    </source>
</evidence>
<evidence type="ECO:0000256" key="1">
    <source>
        <dbReference type="SAM" id="MobiDB-lite"/>
    </source>
</evidence>
<evidence type="ECO:0000313" key="3">
    <source>
        <dbReference type="Proteomes" id="UP001178508"/>
    </source>
</evidence>
<organism evidence="2 3">
    <name type="scientific">Xyrichtys novacula</name>
    <name type="common">Pearly razorfish</name>
    <name type="synonym">Hemipteronotus novacula</name>
    <dbReference type="NCBI Taxonomy" id="13765"/>
    <lineage>
        <taxon>Eukaryota</taxon>
        <taxon>Metazoa</taxon>
        <taxon>Chordata</taxon>
        <taxon>Craniata</taxon>
        <taxon>Vertebrata</taxon>
        <taxon>Euteleostomi</taxon>
        <taxon>Actinopterygii</taxon>
        <taxon>Neopterygii</taxon>
        <taxon>Teleostei</taxon>
        <taxon>Neoteleostei</taxon>
        <taxon>Acanthomorphata</taxon>
        <taxon>Eupercaria</taxon>
        <taxon>Labriformes</taxon>
        <taxon>Labridae</taxon>
        <taxon>Xyrichtys</taxon>
    </lineage>
</organism>
<reference evidence="2" key="1">
    <citation type="submission" date="2023-08" db="EMBL/GenBank/DDBJ databases">
        <authorList>
            <person name="Alioto T."/>
            <person name="Alioto T."/>
            <person name="Gomez Garrido J."/>
        </authorList>
    </citation>
    <scope>NUCLEOTIDE SEQUENCE</scope>
</reference>
<feature type="compositionally biased region" description="Polar residues" evidence="1">
    <location>
        <begin position="100"/>
        <end position="113"/>
    </location>
</feature>
<gene>
    <name evidence="2" type="ORF">XNOV1_A008065</name>
</gene>
<name>A0AAV1GS99_XYRNO</name>
<proteinExistence type="predicted"/>
<dbReference type="Proteomes" id="UP001178508">
    <property type="component" value="Chromosome 16"/>
</dbReference>
<feature type="region of interest" description="Disordered" evidence="1">
    <location>
        <begin position="82"/>
        <end position="126"/>
    </location>
</feature>
<keyword evidence="3" id="KW-1185">Reference proteome</keyword>
<dbReference type="AlphaFoldDB" id="A0AAV1GS99"/>
<feature type="compositionally biased region" description="Basic and acidic residues" evidence="1">
    <location>
        <begin position="87"/>
        <end position="99"/>
    </location>
</feature>
<sequence>MTMRAGVNMRRYSVPIELTGTVRGTMTSGSFDSSRSHFGLIESGQWTTVGGDWEVNKTAGVFAVFSCGYGFIMRGRKKQRASNCGGERCDSKQAYDEPPRNQNGPSHLLNISRSFPPPPSQQKWTPSHLRDILSDFPIPVLQYELHTAGISSINHTQIAIHYK</sequence>
<protein>
    <submittedName>
        <fullName evidence="2">Uncharacterized protein</fullName>
    </submittedName>
</protein>